<proteinExistence type="predicted"/>
<keyword evidence="2" id="KW-1185">Reference proteome</keyword>
<dbReference type="Proteomes" id="UP000053820">
    <property type="component" value="Unassembled WGS sequence"/>
</dbReference>
<evidence type="ECO:0000313" key="1">
    <source>
        <dbReference type="EMBL" id="KIJ59938.1"/>
    </source>
</evidence>
<evidence type="ECO:0000313" key="2">
    <source>
        <dbReference type="Proteomes" id="UP000053820"/>
    </source>
</evidence>
<dbReference type="HOGENOM" id="CLU_1717589_0_0_1"/>
<name>A0A0C9W1X1_9AGAM</name>
<organism evidence="1 2">
    <name type="scientific">Hydnomerulius pinastri MD-312</name>
    <dbReference type="NCBI Taxonomy" id="994086"/>
    <lineage>
        <taxon>Eukaryota</taxon>
        <taxon>Fungi</taxon>
        <taxon>Dikarya</taxon>
        <taxon>Basidiomycota</taxon>
        <taxon>Agaricomycotina</taxon>
        <taxon>Agaricomycetes</taxon>
        <taxon>Agaricomycetidae</taxon>
        <taxon>Boletales</taxon>
        <taxon>Boletales incertae sedis</taxon>
        <taxon>Leucogyrophana</taxon>
    </lineage>
</organism>
<sequence>NMSSGLGLSLSPLSSARSGSLALPGTMMEPFTHTAPPPPQYPLQQGYSMFGRVSSHLSAIFSSIFFFFRVPFVSKRPNVAYLEDENGKPVNVTTLKAIKKFVRIAWCELVHRQLAPKTWGKITMQGCQLFHSMVESTCPLFTFANNGWKLDHL</sequence>
<dbReference type="EMBL" id="KN839878">
    <property type="protein sequence ID" value="KIJ59938.1"/>
    <property type="molecule type" value="Genomic_DNA"/>
</dbReference>
<gene>
    <name evidence="1" type="ORF">HYDPIDRAFT_69256</name>
</gene>
<feature type="non-terminal residue" evidence="1">
    <location>
        <position position="153"/>
    </location>
</feature>
<accession>A0A0C9W1X1</accession>
<dbReference type="AlphaFoldDB" id="A0A0C9W1X1"/>
<protein>
    <submittedName>
        <fullName evidence="1">Uncharacterized protein</fullName>
    </submittedName>
</protein>
<reference evidence="1 2" key="1">
    <citation type="submission" date="2014-04" db="EMBL/GenBank/DDBJ databases">
        <title>Evolutionary Origins and Diversification of the Mycorrhizal Mutualists.</title>
        <authorList>
            <consortium name="DOE Joint Genome Institute"/>
            <consortium name="Mycorrhizal Genomics Consortium"/>
            <person name="Kohler A."/>
            <person name="Kuo A."/>
            <person name="Nagy L.G."/>
            <person name="Floudas D."/>
            <person name="Copeland A."/>
            <person name="Barry K.W."/>
            <person name="Cichocki N."/>
            <person name="Veneault-Fourrey C."/>
            <person name="LaButti K."/>
            <person name="Lindquist E.A."/>
            <person name="Lipzen A."/>
            <person name="Lundell T."/>
            <person name="Morin E."/>
            <person name="Murat C."/>
            <person name="Riley R."/>
            <person name="Ohm R."/>
            <person name="Sun H."/>
            <person name="Tunlid A."/>
            <person name="Henrissat B."/>
            <person name="Grigoriev I.V."/>
            <person name="Hibbett D.S."/>
            <person name="Martin F."/>
        </authorList>
    </citation>
    <scope>NUCLEOTIDE SEQUENCE [LARGE SCALE GENOMIC DNA]</scope>
    <source>
        <strain evidence="1 2">MD-312</strain>
    </source>
</reference>
<feature type="non-terminal residue" evidence="1">
    <location>
        <position position="1"/>
    </location>
</feature>
<dbReference type="OrthoDB" id="2671972at2759"/>